<comment type="similarity">
    <text evidence="15 17">Belongs to the cation transport ATPase (P-type) (TC 3.A.3) family.</text>
</comment>
<keyword evidence="8 17" id="KW-0106">Calcium</keyword>
<evidence type="ECO:0000256" key="17">
    <source>
        <dbReference type="RuleBase" id="RU361146"/>
    </source>
</evidence>
<evidence type="ECO:0000256" key="8">
    <source>
        <dbReference type="ARBA" id="ARBA00022837"/>
    </source>
</evidence>
<evidence type="ECO:0000256" key="10">
    <source>
        <dbReference type="ARBA" id="ARBA00022842"/>
    </source>
</evidence>
<dbReference type="FunFam" id="3.40.50.1000:FF:000018">
    <property type="entry name" value="Calcium-transporting ATPase"/>
    <property type="match status" value="1"/>
</dbReference>
<dbReference type="InterPro" id="IPR006068">
    <property type="entry name" value="ATPase_P-typ_cation-transptr_C"/>
</dbReference>
<dbReference type="GO" id="GO:0046872">
    <property type="term" value="F:metal ion binding"/>
    <property type="evidence" value="ECO:0007669"/>
    <property type="project" value="UniProtKB-KW"/>
</dbReference>
<evidence type="ECO:0000256" key="18">
    <source>
        <dbReference type="SAM" id="MobiDB-lite"/>
    </source>
</evidence>
<dbReference type="InterPro" id="IPR008250">
    <property type="entry name" value="ATPase_P-typ_transduc_dom_A_sf"/>
</dbReference>
<dbReference type="SFLD" id="SFLDG00002">
    <property type="entry name" value="C1.7:_P-type_atpase_like"/>
    <property type="match status" value="1"/>
</dbReference>
<dbReference type="FunFam" id="2.70.150.10:FF:000028">
    <property type="entry name" value="Calcium-transporting ATPase"/>
    <property type="match status" value="1"/>
</dbReference>
<evidence type="ECO:0000256" key="12">
    <source>
        <dbReference type="ARBA" id="ARBA00022989"/>
    </source>
</evidence>
<keyword evidence="12 17" id="KW-1133">Transmembrane helix</keyword>
<evidence type="ECO:0000256" key="16">
    <source>
        <dbReference type="ARBA" id="ARBA00048694"/>
    </source>
</evidence>
<keyword evidence="4 17" id="KW-0109">Calcium transport</keyword>
<dbReference type="PANTHER" id="PTHR24093">
    <property type="entry name" value="CATION TRANSPORTING ATPASE"/>
    <property type="match status" value="1"/>
</dbReference>
<accession>A0A068SBE6</accession>
<organism evidence="22 23">
    <name type="scientific">Lichtheimia corymbifera JMRC:FSU:9682</name>
    <dbReference type="NCBI Taxonomy" id="1263082"/>
    <lineage>
        <taxon>Eukaryota</taxon>
        <taxon>Fungi</taxon>
        <taxon>Fungi incertae sedis</taxon>
        <taxon>Mucoromycota</taxon>
        <taxon>Mucoromycotina</taxon>
        <taxon>Mucoromycetes</taxon>
        <taxon>Mucorales</taxon>
        <taxon>Lichtheimiaceae</taxon>
        <taxon>Lichtheimia</taxon>
    </lineage>
</organism>
<dbReference type="Pfam" id="PF00122">
    <property type="entry name" value="E1-E2_ATPase"/>
    <property type="match status" value="1"/>
</dbReference>
<feature type="transmembrane region" description="Helical" evidence="17">
    <location>
        <begin position="148"/>
        <end position="165"/>
    </location>
</feature>
<dbReference type="GO" id="GO:0005388">
    <property type="term" value="F:P-type calcium transporter activity"/>
    <property type="evidence" value="ECO:0007669"/>
    <property type="project" value="UniProtKB-EC"/>
</dbReference>
<keyword evidence="5 17" id="KW-0812">Transmembrane</keyword>
<evidence type="ECO:0000256" key="6">
    <source>
        <dbReference type="ARBA" id="ARBA00022723"/>
    </source>
</evidence>
<dbReference type="InterPro" id="IPR018303">
    <property type="entry name" value="ATPase_P-typ_P_site"/>
</dbReference>
<evidence type="ECO:0000259" key="21">
    <source>
        <dbReference type="Pfam" id="PF00690"/>
    </source>
</evidence>
<keyword evidence="14 17" id="KW-0472">Membrane</keyword>
<evidence type="ECO:0000256" key="11">
    <source>
        <dbReference type="ARBA" id="ARBA00022967"/>
    </source>
</evidence>
<dbReference type="EMBL" id="CBTN010000067">
    <property type="protein sequence ID" value="CDH59295.1"/>
    <property type="molecule type" value="Genomic_DNA"/>
</dbReference>
<proteinExistence type="inferred from homology"/>
<keyword evidence="6" id="KW-0479">Metal-binding</keyword>
<dbReference type="SUPFAM" id="SSF81665">
    <property type="entry name" value="Calcium ATPase, transmembrane domain M"/>
    <property type="match status" value="1"/>
</dbReference>
<evidence type="ECO:0000256" key="9">
    <source>
        <dbReference type="ARBA" id="ARBA00022840"/>
    </source>
</evidence>
<dbReference type="SUPFAM" id="SSF81653">
    <property type="entry name" value="Calcium ATPase, transduction domain A"/>
    <property type="match status" value="1"/>
</dbReference>
<feature type="transmembrane region" description="Helical" evidence="17">
    <location>
        <begin position="400"/>
        <end position="427"/>
    </location>
</feature>
<gene>
    <name evidence="22" type="ORF">LCOR_10117.1</name>
</gene>
<dbReference type="STRING" id="1263082.A0A068SBE6"/>
<dbReference type="InterPro" id="IPR023298">
    <property type="entry name" value="ATPase_P-typ_TM_dom_sf"/>
</dbReference>
<feature type="transmembrane region" description="Helical" evidence="17">
    <location>
        <begin position="359"/>
        <end position="380"/>
    </location>
</feature>
<dbReference type="PRINTS" id="PR00120">
    <property type="entry name" value="HATPASE"/>
</dbReference>
<feature type="domain" description="Cation-transporting P-type ATPase C-terminal" evidence="20">
    <location>
        <begin position="863"/>
        <end position="1034"/>
    </location>
</feature>
<dbReference type="Pfam" id="PF00690">
    <property type="entry name" value="Cation_ATPase_N"/>
    <property type="match status" value="1"/>
</dbReference>
<comment type="caution">
    <text evidence="22">The sequence shown here is derived from an EMBL/GenBank/DDBJ whole genome shotgun (WGS) entry which is preliminary data.</text>
</comment>
<keyword evidence="3" id="KW-0926">Vacuole</keyword>
<dbReference type="CDD" id="cd02081">
    <property type="entry name" value="P-type_ATPase_Ca_PMCA-like"/>
    <property type="match status" value="1"/>
</dbReference>
<dbReference type="Pfam" id="PF13246">
    <property type="entry name" value="Cation_ATPase"/>
    <property type="match status" value="1"/>
</dbReference>
<reference evidence="22" key="1">
    <citation type="submission" date="2013-08" db="EMBL/GenBank/DDBJ databases">
        <title>Gene expansion shapes genome architecture in the human pathogen Lichtheimia corymbifera: an evolutionary genomics analysis in the ancient terrestrial Mucorales (Mucoromycotina).</title>
        <authorList>
            <person name="Schwartze V.U."/>
            <person name="Winter S."/>
            <person name="Shelest E."/>
            <person name="Marcet-Houben M."/>
            <person name="Horn F."/>
            <person name="Wehner S."/>
            <person name="Hoffmann K."/>
            <person name="Riege K."/>
            <person name="Sammeth M."/>
            <person name="Nowrousian M."/>
            <person name="Valiante V."/>
            <person name="Linde J."/>
            <person name="Jacobsen I.D."/>
            <person name="Marz M."/>
            <person name="Brakhage A.A."/>
            <person name="Gabaldon T."/>
            <person name="Bocker S."/>
            <person name="Voigt K."/>
        </authorList>
    </citation>
    <scope>NUCLEOTIDE SEQUENCE [LARGE SCALE GENOMIC DNA]</scope>
    <source>
        <strain evidence="22">FSU 9682</strain>
    </source>
</reference>
<comment type="catalytic activity">
    <reaction evidence="16 17">
        <text>Ca(2+)(in) + ATP + H2O = Ca(2+)(out) + ADP + phosphate + H(+)</text>
        <dbReference type="Rhea" id="RHEA:18105"/>
        <dbReference type="ChEBI" id="CHEBI:15377"/>
        <dbReference type="ChEBI" id="CHEBI:15378"/>
        <dbReference type="ChEBI" id="CHEBI:29108"/>
        <dbReference type="ChEBI" id="CHEBI:30616"/>
        <dbReference type="ChEBI" id="CHEBI:43474"/>
        <dbReference type="ChEBI" id="CHEBI:456216"/>
        <dbReference type="EC" id="7.2.2.10"/>
    </reaction>
</comment>
<dbReference type="OrthoDB" id="3352408at2759"/>
<dbReference type="FunFam" id="1.20.1110.10:FF:000039">
    <property type="entry name" value="Calcium-transporting ATPase"/>
    <property type="match status" value="1"/>
</dbReference>
<dbReference type="Pfam" id="PF08282">
    <property type="entry name" value="Hydrolase_3"/>
    <property type="match status" value="1"/>
</dbReference>
<evidence type="ECO:0000256" key="3">
    <source>
        <dbReference type="ARBA" id="ARBA00022554"/>
    </source>
</evidence>
<dbReference type="AlphaFoldDB" id="A0A068SBE6"/>
<dbReference type="SFLD" id="SFLDS00003">
    <property type="entry name" value="Haloacid_Dehalogenase"/>
    <property type="match status" value="1"/>
</dbReference>
<feature type="transmembrane region" description="Helical" evidence="17">
    <location>
        <begin position="981"/>
        <end position="1002"/>
    </location>
</feature>
<evidence type="ECO:0000256" key="4">
    <source>
        <dbReference type="ARBA" id="ARBA00022568"/>
    </source>
</evidence>
<feature type="transmembrane region" description="Helical" evidence="17">
    <location>
        <begin position="185"/>
        <end position="205"/>
    </location>
</feature>
<comment type="function">
    <text evidence="17">Catalyzes the hydrolysis of ATP coupled with the transport of calcium.</text>
</comment>
<dbReference type="PRINTS" id="PR00119">
    <property type="entry name" value="CATATPASE"/>
</dbReference>
<dbReference type="NCBIfam" id="TIGR01517">
    <property type="entry name" value="ATPase-IIB_Ca"/>
    <property type="match status" value="1"/>
</dbReference>
<evidence type="ECO:0000313" key="22">
    <source>
        <dbReference type="EMBL" id="CDH59295.1"/>
    </source>
</evidence>
<dbReference type="InterPro" id="IPR059000">
    <property type="entry name" value="ATPase_P-type_domA"/>
</dbReference>
<dbReference type="Pfam" id="PF00689">
    <property type="entry name" value="Cation_ATPase_C"/>
    <property type="match status" value="1"/>
</dbReference>
<dbReference type="NCBIfam" id="TIGR01494">
    <property type="entry name" value="ATPase_P-type"/>
    <property type="match status" value="2"/>
</dbReference>
<feature type="transmembrane region" description="Helical" evidence="17">
    <location>
        <begin position="1014"/>
        <end position="1034"/>
    </location>
</feature>
<dbReference type="GO" id="GO:0005886">
    <property type="term" value="C:plasma membrane"/>
    <property type="evidence" value="ECO:0007669"/>
    <property type="project" value="TreeGrafter"/>
</dbReference>
<keyword evidence="23" id="KW-1185">Reference proteome</keyword>
<dbReference type="VEuPathDB" id="FungiDB:LCOR_10117.1"/>
<keyword evidence="10" id="KW-0460">Magnesium</keyword>
<feature type="transmembrane region" description="Helical" evidence="17">
    <location>
        <begin position="911"/>
        <end position="931"/>
    </location>
</feature>
<evidence type="ECO:0000313" key="23">
    <source>
        <dbReference type="Proteomes" id="UP000027586"/>
    </source>
</evidence>
<dbReference type="PANTHER" id="PTHR24093:SF369">
    <property type="entry name" value="CALCIUM-TRANSPORTING ATPASE"/>
    <property type="match status" value="1"/>
</dbReference>
<protein>
    <recommendedName>
        <fullName evidence="17">Calcium-transporting ATPase</fullName>
        <ecNumber evidence="17">7.2.2.10</ecNumber>
    </recommendedName>
</protein>
<comment type="subcellular location">
    <subcellularLocation>
        <location evidence="17">Membrane</location>
        <topology evidence="17">Multi-pass membrane protein</topology>
    </subcellularLocation>
    <subcellularLocation>
        <location evidence="1">Vacuole membrane</location>
        <topology evidence="1">Multi-pass membrane protein</topology>
    </subcellularLocation>
</comment>
<dbReference type="InterPro" id="IPR006408">
    <property type="entry name" value="P-type_ATPase_IIB"/>
</dbReference>
<comment type="caution">
    <text evidence="17">Lacks conserved residue(s) required for the propagation of feature annotation.</text>
</comment>
<dbReference type="SUPFAM" id="SSF56784">
    <property type="entry name" value="HAD-like"/>
    <property type="match status" value="1"/>
</dbReference>
<dbReference type="SFLD" id="SFLDF00027">
    <property type="entry name" value="p-type_atpase"/>
    <property type="match status" value="1"/>
</dbReference>
<dbReference type="InterPro" id="IPR023299">
    <property type="entry name" value="ATPase_P-typ_cyto_dom_N"/>
</dbReference>
<dbReference type="InterPro" id="IPR036412">
    <property type="entry name" value="HAD-like_sf"/>
</dbReference>
<keyword evidence="9 17" id="KW-0067">ATP-binding</keyword>
<feature type="transmembrane region" description="Helical" evidence="17">
    <location>
        <begin position="836"/>
        <end position="857"/>
    </location>
</feature>
<dbReference type="GO" id="GO:0016887">
    <property type="term" value="F:ATP hydrolysis activity"/>
    <property type="evidence" value="ECO:0007669"/>
    <property type="project" value="InterPro"/>
</dbReference>
<dbReference type="EC" id="7.2.2.10" evidence="17"/>
<dbReference type="InterPro" id="IPR004014">
    <property type="entry name" value="ATPase_P-typ_cation-transptr_N"/>
</dbReference>
<name>A0A068SBE6_9FUNG</name>
<evidence type="ECO:0000256" key="14">
    <source>
        <dbReference type="ARBA" id="ARBA00023136"/>
    </source>
</evidence>
<dbReference type="InterPro" id="IPR023214">
    <property type="entry name" value="HAD_sf"/>
</dbReference>
<keyword evidence="2 17" id="KW-0813">Transport</keyword>
<dbReference type="Gene3D" id="3.40.1110.10">
    <property type="entry name" value="Calcium-transporting ATPase, cytoplasmic domain N"/>
    <property type="match status" value="1"/>
</dbReference>
<feature type="domain" description="Cation-transporting P-type ATPase N-terminal" evidence="21">
    <location>
        <begin position="119"/>
        <end position="159"/>
    </location>
</feature>
<evidence type="ECO:0000256" key="2">
    <source>
        <dbReference type="ARBA" id="ARBA00022448"/>
    </source>
</evidence>
<keyword evidence="11" id="KW-1278">Translocase</keyword>
<evidence type="ECO:0000256" key="5">
    <source>
        <dbReference type="ARBA" id="ARBA00022692"/>
    </source>
</evidence>
<evidence type="ECO:0000256" key="1">
    <source>
        <dbReference type="ARBA" id="ARBA00004128"/>
    </source>
</evidence>
<keyword evidence="7 17" id="KW-0547">Nucleotide-binding</keyword>
<dbReference type="Gene3D" id="1.20.1110.10">
    <property type="entry name" value="Calcium-transporting ATPase, transmembrane domain"/>
    <property type="match status" value="1"/>
</dbReference>
<dbReference type="Proteomes" id="UP000027586">
    <property type="component" value="Unassembled WGS sequence"/>
</dbReference>
<dbReference type="GO" id="GO:0005524">
    <property type="term" value="F:ATP binding"/>
    <property type="evidence" value="ECO:0007669"/>
    <property type="project" value="UniProtKB-KW"/>
</dbReference>
<dbReference type="Gene3D" id="2.70.150.10">
    <property type="entry name" value="Calcium-transporting ATPase, cytoplasmic transduction domain A"/>
    <property type="match status" value="1"/>
</dbReference>
<keyword evidence="13 17" id="KW-0406">Ion transport</keyword>
<evidence type="ECO:0000256" key="7">
    <source>
        <dbReference type="ARBA" id="ARBA00022741"/>
    </source>
</evidence>
<dbReference type="SUPFAM" id="SSF81660">
    <property type="entry name" value="Metal cation-transporting ATPase, ATP-binding domain N"/>
    <property type="match status" value="1"/>
</dbReference>
<evidence type="ECO:0000256" key="13">
    <source>
        <dbReference type="ARBA" id="ARBA00023065"/>
    </source>
</evidence>
<feature type="compositionally biased region" description="Basic and acidic residues" evidence="18">
    <location>
        <begin position="1"/>
        <end position="21"/>
    </location>
</feature>
<evidence type="ECO:0000259" key="19">
    <source>
        <dbReference type="Pfam" id="PF00122"/>
    </source>
</evidence>
<dbReference type="Gene3D" id="3.40.50.1000">
    <property type="entry name" value="HAD superfamily/HAD-like"/>
    <property type="match status" value="1"/>
</dbReference>
<dbReference type="GO" id="GO:0005774">
    <property type="term" value="C:vacuolar membrane"/>
    <property type="evidence" value="ECO:0007669"/>
    <property type="project" value="UniProtKB-SubCell"/>
</dbReference>
<evidence type="ECO:0000256" key="15">
    <source>
        <dbReference type="ARBA" id="ARBA00038148"/>
    </source>
</evidence>
<evidence type="ECO:0000259" key="20">
    <source>
        <dbReference type="Pfam" id="PF00689"/>
    </source>
</evidence>
<dbReference type="InterPro" id="IPR044492">
    <property type="entry name" value="P_typ_ATPase_HD_dom"/>
</dbReference>
<feature type="region of interest" description="Disordered" evidence="18">
    <location>
        <begin position="1"/>
        <end position="27"/>
    </location>
</feature>
<dbReference type="PROSITE" id="PS00154">
    <property type="entry name" value="ATPASE_E1_E2"/>
    <property type="match status" value="1"/>
</dbReference>
<sequence>MSSSSDKEKLQAPSSHQERSESITAASNNTSIGIDLLTPHVDPSNPFAFTATQLSALVDPKNLHLLSQYGGLDGVARGLHAHTHNGLCPDDTITTAVAMDTDATKPFQSPTNTNTMACRTVIFGNNTLPETKSKNIFQLMLLAFRDKTLILLAIASVVSLAVGIYETVAVPEYDSQGNRIPGVKWVEGVAIIVAIIIVVLAGSINDFQKDKQFRKLNAKKEDRLVKATRNGCIEMISIHDVQVGDVLHLEPGEVVAADGIFIEGHNVKCDESAATGESDAVRKQDWRLCAELAAKQQDHHTSVPDPFLISGSKVLEGVGTYLVTSIGVNSYNGRTMMALRTEDEMTPLQVKLNGLAEMIAKLGSIAAGLMLVALLIRYFVGFRYGVPTDKTQIVGDVMSILILVVTVIVVAVPEGLPLAVTLALAYATQRMLKDNNLVRVLASCETMGNATTVCSDKTGTLTQNKMTVVAGTFSSSFFRFRRGASSDTESERGGTHDIDQIPQDAELIHILNEGIAVNSTAFQGKDESGQPAIVGNKTETAMLNFAAEIGSNSFENVRQQHPVEQVYPFSSERKAMATVICLSPGELYRMHVKGASEIIVGLCSSILTMDGKRQEMTKDDRAHIDHMIQSYASNSLRTIAVAYRDYQHQWTTAAQGEETPYEDLIADNGLTLIGIIGIEDPLRPRVKEAVKTCQQAGVFVRMVTGDNVMTAKSIAKQCGIYTTGGVVMEGPIFRNLSPYEMDAVIPRLQVLARSSPEDKRILVERLKLLGETVAVTGDGTNDAPALKLADVGFSMGVAGTEVAKEASSIILMDDNFESIVKAIMWGRCVNDAVRKFLQFQLTVNITAVILTFISGVASESQKSVLTAVQLLWVNLIMDTLAALALATDPPTEELLQRNPTPKSAPLISLKMWKMIIGQAIFQVVVTFVLLYGGILDYSPEDPALQTIVFNTFVFCQIFNEINCRRIDSSFNIFTNIHRNQFFIFVFFLCVCLQAIIVNFGGVAFQVTPIDGPSWALSIVVGLFAIPVGALIRLIPDKAFGFIFFKPATRQRYLGESYVPASPVNPSIYLAGNDTYDRVQDGVMEFKKGSRRESATASIVIPSIVAAAPSTGAAVLASPPPAVTKEHNNNQH</sequence>
<feature type="domain" description="P-type ATPase A" evidence="19">
    <location>
        <begin position="223"/>
        <end position="337"/>
    </location>
</feature>
<dbReference type="GO" id="GO:0006874">
    <property type="term" value="P:intracellular calcium ion homeostasis"/>
    <property type="evidence" value="ECO:0007669"/>
    <property type="project" value="TreeGrafter"/>
</dbReference>
<dbReference type="InterPro" id="IPR001757">
    <property type="entry name" value="P_typ_ATPase"/>
</dbReference>